<name>A0A917PLC0_9PSED</name>
<evidence type="ECO:0000256" key="1">
    <source>
        <dbReference type="SAM" id="Phobius"/>
    </source>
</evidence>
<dbReference type="Proteomes" id="UP000635983">
    <property type="component" value="Unassembled WGS sequence"/>
</dbReference>
<keyword evidence="1" id="KW-1133">Transmembrane helix</keyword>
<keyword evidence="1" id="KW-0812">Transmembrane</keyword>
<gene>
    <name evidence="3" type="ORF">GCM10009304_07060</name>
</gene>
<feature type="transmembrane region" description="Helical" evidence="1">
    <location>
        <begin position="20"/>
        <end position="43"/>
    </location>
</feature>
<keyword evidence="4" id="KW-1185">Reference proteome</keyword>
<dbReference type="Pfam" id="PF09990">
    <property type="entry name" value="DUF2231"/>
    <property type="match status" value="1"/>
</dbReference>
<comment type="caution">
    <text evidence="3">The sequence shown here is derived from an EMBL/GenBank/DDBJ whole genome shotgun (WGS) entry which is preliminary data.</text>
</comment>
<organism evidence="3 4">
    <name type="scientific">Pseudomonas matsuisoli</name>
    <dbReference type="NCBI Taxonomy" id="1515666"/>
    <lineage>
        <taxon>Bacteria</taxon>
        <taxon>Pseudomonadati</taxon>
        <taxon>Pseudomonadota</taxon>
        <taxon>Gammaproteobacteria</taxon>
        <taxon>Pseudomonadales</taxon>
        <taxon>Pseudomonadaceae</taxon>
        <taxon>Pseudomonas</taxon>
    </lineage>
</organism>
<feature type="transmembrane region" description="Helical" evidence="1">
    <location>
        <begin position="55"/>
        <end position="80"/>
    </location>
</feature>
<dbReference type="RefSeq" id="WP_188981737.1">
    <property type="nucleotide sequence ID" value="NZ_BMPO01000001.1"/>
</dbReference>
<feature type="transmembrane region" description="Helical" evidence="1">
    <location>
        <begin position="120"/>
        <end position="139"/>
    </location>
</feature>
<sequence length="155" mass="16864">MASTQPEWPDSKAAIAGHPLHPMLIHFPVAALIFLVATDAAFLWTADPFWERASLWLVGIGAFGGCIASLAGMVDLVFVADIRRKITAWCHAIVAIMMLSLASLNWLLRYQAPGETLERWGFFITLLTAALIALAAYLGGRLVYEHGVGVDIDQS</sequence>
<dbReference type="EMBL" id="BMPO01000001">
    <property type="protein sequence ID" value="GGJ83676.1"/>
    <property type="molecule type" value="Genomic_DNA"/>
</dbReference>
<feature type="transmembrane region" description="Helical" evidence="1">
    <location>
        <begin position="86"/>
        <end position="108"/>
    </location>
</feature>
<evidence type="ECO:0000313" key="4">
    <source>
        <dbReference type="Proteomes" id="UP000635983"/>
    </source>
</evidence>
<accession>A0A917PLC0</accession>
<evidence type="ECO:0000259" key="2">
    <source>
        <dbReference type="Pfam" id="PF09990"/>
    </source>
</evidence>
<reference evidence="3" key="1">
    <citation type="journal article" date="2014" name="Int. J. Syst. Evol. Microbiol.">
        <title>Complete genome sequence of Corynebacterium casei LMG S-19264T (=DSM 44701T), isolated from a smear-ripened cheese.</title>
        <authorList>
            <consortium name="US DOE Joint Genome Institute (JGI-PGF)"/>
            <person name="Walter F."/>
            <person name="Albersmeier A."/>
            <person name="Kalinowski J."/>
            <person name="Ruckert C."/>
        </authorList>
    </citation>
    <scope>NUCLEOTIDE SEQUENCE</scope>
    <source>
        <strain evidence="3">JCM 30078</strain>
    </source>
</reference>
<dbReference type="AlphaFoldDB" id="A0A917PLC0"/>
<evidence type="ECO:0000313" key="3">
    <source>
        <dbReference type="EMBL" id="GGJ83676.1"/>
    </source>
</evidence>
<proteinExistence type="predicted"/>
<reference evidence="3" key="2">
    <citation type="submission" date="2020-09" db="EMBL/GenBank/DDBJ databases">
        <authorList>
            <person name="Sun Q."/>
            <person name="Ohkuma M."/>
        </authorList>
    </citation>
    <scope>NUCLEOTIDE SEQUENCE</scope>
    <source>
        <strain evidence="3">JCM 30078</strain>
    </source>
</reference>
<dbReference type="InterPro" id="IPR019251">
    <property type="entry name" value="DUF2231_TM"/>
</dbReference>
<keyword evidence="1" id="KW-0472">Membrane</keyword>
<feature type="domain" description="DUF2231" evidence="2">
    <location>
        <begin position="17"/>
        <end position="151"/>
    </location>
</feature>
<protein>
    <recommendedName>
        <fullName evidence="2">DUF2231 domain-containing protein</fullName>
    </recommendedName>
</protein>